<name>A0A8A3PM62_9HELO</name>
<feature type="compositionally biased region" description="Low complexity" evidence="1">
    <location>
        <begin position="50"/>
        <end position="68"/>
    </location>
</feature>
<reference evidence="2" key="1">
    <citation type="submission" date="2020-10" db="EMBL/GenBank/DDBJ databases">
        <title>Genome Sequence of Monilinia vaccinii-corymbosi Sheds Light on Mummy Berry Disease Infection of Blueberry and Mating Type.</title>
        <authorList>
            <person name="Yow A.G."/>
            <person name="Zhang Y."/>
            <person name="Bansal K."/>
            <person name="Eacker S.M."/>
            <person name="Sullivan S."/>
            <person name="Liachko I."/>
            <person name="Cubeta M.A."/>
            <person name="Rollins J.A."/>
            <person name="Ashrafi H."/>
        </authorList>
    </citation>
    <scope>NUCLEOTIDE SEQUENCE</scope>
    <source>
        <strain evidence="2">RL-1</strain>
    </source>
</reference>
<feature type="compositionally biased region" description="Polar residues" evidence="1">
    <location>
        <begin position="12"/>
        <end position="22"/>
    </location>
</feature>
<dbReference type="EMBL" id="CP063410">
    <property type="protein sequence ID" value="QSZ36055.1"/>
    <property type="molecule type" value="Genomic_DNA"/>
</dbReference>
<protein>
    <submittedName>
        <fullName evidence="2">Uncharacterized protein</fullName>
    </submittedName>
</protein>
<feature type="compositionally biased region" description="Basic residues" evidence="1">
    <location>
        <begin position="1"/>
        <end position="10"/>
    </location>
</feature>
<dbReference type="AlphaFoldDB" id="A0A8A3PM62"/>
<feature type="region of interest" description="Disordered" evidence="1">
    <location>
        <begin position="105"/>
        <end position="268"/>
    </location>
</feature>
<keyword evidence="3" id="KW-1185">Reference proteome</keyword>
<organism evidence="2 3">
    <name type="scientific">Monilinia vaccinii-corymbosi</name>
    <dbReference type="NCBI Taxonomy" id="61207"/>
    <lineage>
        <taxon>Eukaryota</taxon>
        <taxon>Fungi</taxon>
        <taxon>Dikarya</taxon>
        <taxon>Ascomycota</taxon>
        <taxon>Pezizomycotina</taxon>
        <taxon>Leotiomycetes</taxon>
        <taxon>Helotiales</taxon>
        <taxon>Sclerotiniaceae</taxon>
        <taxon>Monilinia</taxon>
    </lineage>
</organism>
<gene>
    <name evidence="2" type="ORF">DSL72_007179</name>
</gene>
<accession>A0A8A3PM62</accession>
<evidence type="ECO:0000256" key="1">
    <source>
        <dbReference type="SAM" id="MobiDB-lite"/>
    </source>
</evidence>
<sequence length="328" mass="37000">MSSKPVKKVHYTASTKGSSVHGGSSFAPPLTSRPTSSTRRQSFSHQRQPSDSGVGSSSSNSASAQVNSASFFSDAERFEQRHNVAALNEAINTLKDRVQALEHENRELKNDLAESNRDRREMRRQCEDHLRTIEDLKKEKSRAKEGRDGKDSDGIRVRGSDVKITPEKERGERVAERSTPPMARREKEAESFEARRREEENLRAQHQARGRRASHRESQASPSPLYRSEERLVNPMTPNSRYRDERRNSATPASAKPQNPFAPIGPIGGRYGRREWDEVPYIRGEVPGSVHVEMLGRSRGLGLSGSWGSMNDHLYPNDGNYHLYPLEI</sequence>
<evidence type="ECO:0000313" key="3">
    <source>
        <dbReference type="Proteomes" id="UP000672032"/>
    </source>
</evidence>
<dbReference type="OrthoDB" id="3547472at2759"/>
<feature type="compositionally biased region" description="Low complexity" evidence="1">
    <location>
        <begin position="28"/>
        <end position="40"/>
    </location>
</feature>
<feature type="region of interest" description="Disordered" evidence="1">
    <location>
        <begin position="1"/>
        <end position="68"/>
    </location>
</feature>
<evidence type="ECO:0000313" key="2">
    <source>
        <dbReference type="EMBL" id="QSZ36055.1"/>
    </source>
</evidence>
<proteinExistence type="predicted"/>
<dbReference type="Proteomes" id="UP000672032">
    <property type="component" value="Chromosome 6"/>
</dbReference>
<feature type="compositionally biased region" description="Basic and acidic residues" evidence="1">
    <location>
        <begin position="183"/>
        <end position="203"/>
    </location>
</feature>
<feature type="compositionally biased region" description="Basic and acidic residues" evidence="1">
    <location>
        <begin position="105"/>
        <end position="176"/>
    </location>
</feature>